<sequence>MTLTTMAAHAIPTTLPVHDITPIGNSIWRDSPYNYPGAEALPPTPPPSISRADRIEIPRVSIDQATIFPSEHNLSPNANANIQSDIESAYSQSESEVETIQIEPLKLSISYYAQLRAQGDVKKDIEKVNSTPTTANYITAFFIDVVFRQIYWHLLLRVPEVYWSRVLRILQDADIPIHEVASVVSQARSVQSSASSSRYTLPMIHAKDCSERFAQLNLSWEHFLDSAMREWKIMNLVSVLLLGAIASLLQIDLVVVDPLVRTAAFVSMVCALMSLLYGCMYSIRFFDLRKSYKALQWAEDARKNQLNPFWNVWVFLALPAIWLVWSLVAYLVCIMAYVWRVGNEPTIQTSQRRILELRIMVTCVLFLGLIYLCLTISTLRQYGGVMEDKWRAKATLFSKTNIQGFIPGYDFDYPDSASAIYHSSPTTPQHSQLSLIDTYRSRHLQQPTYPHHSTRSPRNISHFSTSEIPLKSAMKKNGSLSALRPHRVAFSDSGSITSEGLGRRGSLASVLFDTDEDLTTPDLINTPTSENRDHEYFSHRPQEAEASASLAHFQTTKVLSLDPTQFIDPAGFTPELDIKPEDWNTFVQDLNRVWNPSDLQALDTSPEADLQQREQLFGLLNAWNDPFFSSRGVEIICCSESPKDQSQPLQYSLYLCDLDRPRGEGELRPGEFDADRFESVRILVQSVALPQDPEDDDIEDS</sequence>
<dbReference type="Proteomes" id="UP000308600">
    <property type="component" value="Unassembled WGS sequence"/>
</dbReference>
<keyword evidence="2" id="KW-1185">Reference proteome</keyword>
<gene>
    <name evidence="1" type="ORF">BDN72DRAFT_879516</name>
</gene>
<organism evidence="1 2">
    <name type="scientific">Pluteus cervinus</name>
    <dbReference type="NCBI Taxonomy" id="181527"/>
    <lineage>
        <taxon>Eukaryota</taxon>
        <taxon>Fungi</taxon>
        <taxon>Dikarya</taxon>
        <taxon>Basidiomycota</taxon>
        <taxon>Agaricomycotina</taxon>
        <taxon>Agaricomycetes</taxon>
        <taxon>Agaricomycetidae</taxon>
        <taxon>Agaricales</taxon>
        <taxon>Pluteineae</taxon>
        <taxon>Pluteaceae</taxon>
        <taxon>Pluteus</taxon>
    </lineage>
</organism>
<evidence type="ECO:0000313" key="2">
    <source>
        <dbReference type="Proteomes" id="UP000308600"/>
    </source>
</evidence>
<dbReference type="EMBL" id="ML208370">
    <property type="protein sequence ID" value="TFK67679.1"/>
    <property type="molecule type" value="Genomic_DNA"/>
</dbReference>
<proteinExistence type="predicted"/>
<protein>
    <submittedName>
        <fullName evidence="1">Uncharacterized protein</fullName>
    </submittedName>
</protein>
<reference evidence="1 2" key="1">
    <citation type="journal article" date="2019" name="Nat. Ecol. Evol.">
        <title>Megaphylogeny resolves global patterns of mushroom evolution.</title>
        <authorList>
            <person name="Varga T."/>
            <person name="Krizsan K."/>
            <person name="Foldi C."/>
            <person name="Dima B."/>
            <person name="Sanchez-Garcia M."/>
            <person name="Sanchez-Ramirez S."/>
            <person name="Szollosi G.J."/>
            <person name="Szarkandi J.G."/>
            <person name="Papp V."/>
            <person name="Albert L."/>
            <person name="Andreopoulos W."/>
            <person name="Angelini C."/>
            <person name="Antonin V."/>
            <person name="Barry K.W."/>
            <person name="Bougher N.L."/>
            <person name="Buchanan P."/>
            <person name="Buyck B."/>
            <person name="Bense V."/>
            <person name="Catcheside P."/>
            <person name="Chovatia M."/>
            <person name="Cooper J."/>
            <person name="Damon W."/>
            <person name="Desjardin D."/>
            <person name="Finy P."/>
            <person name="Geml J."/>
            <person name="Haridas S."/>
            <person name="Hughes K."/>
            <person name="Justo A."/>
            <person name="Karasinski D."/>
            <person name="Kautmanova I."/>
            <person name="Kiss B."/>
            <person name="Kocsube S."/>
            <person name="Kotiranta H."/>
            <person name="LaButti K.M."/>
            <person name="Lechner B.E."/>
            <person name="Liimatainen K."/>
            <person name="Lipzen A."/>
            <person name="Lukacs Z."/>
            <person name="Mihaltcheva S."/>
            <person name="Morgado L.N."/>
            <person name="Niskanen T."/>
            <person name="Noordeloos M.E."/>
            <person name="Ohm R.A."/>
            <person name="Ortiz-Santana B."/>
            <person name="Ovrebo C."/>
            <person name="Racz N."/>
            <person name="Riley R."/>
            <person name="Savchenko A."/>
            <person name="Shiryaev A."/>
            <person name="Soop K."/>
            <person name="Spirin V."/>
            <person name="Szebenyi C."/>
            <person name="Tomsovsky M."/>
            <person name="Tulloss R.E."/>
            <person name="Uehling J."/>
            <person name="Grigoriev I.V."/>
            <person name="Vagvolgyi C."/>
            <person name="Papp T."/>
            <person name="Martin F.M."/>
            <person name="Miettinen O."/>
            <person name="Hibbett D.S."/>
            <person name="Nagy L.G."/>
        </authorList>
    </citation>
    <scope>NUCLEOTIDE SEQUENCE [LARGE SCALE GENOMIC DNA]</scope>
    <source>
        <strain evidence="1 2">NL-1719</strain>
    </source>
</reference>
<name>A0ACD3AQU9_9AGAR</name>
<accession>A0ACD3AQU9</accession>
<evidence type="ECO:0000313" key="1">
    <source>
        <dbReference type="EMBL" id="TFK67679.1"/>
    </source>
</evidence>